<evidence type="ECO:0000313" key="1">
    <source>
        <dbReference type="EnsemblProtists" id="HpaP803488"/>
    </source>
</evidence>
<sequence>MTKKQVLKISRPRGVWESLFQKASKDHEELSRKEAQFQGSRGSRLLTRIVSERPATWPKKGSVGSGVVIADTPFRVNAPAASSRRFLV</sequence>
<evidence type="ECO:0000313" key="2">
    <source>
        <dbReference type="Proteomes" id="UP000011713"/>
    </source>
</evidence>
<dbReference type="VEuPathDB" id="FungiDB:HpaG803488"/>
<dbReference type="Proteomes" id="UP000011713">
    <property type="component" value="Unassembled WGS sequence"/>
</dbReference>
<reference evidence="1" key="2">
    <citation type="submission" date="2015-06" db="UniProtKB">
        <authorList>
            <consortium name="EnsemblProtists"/>
        </authorList>
    </citation>
    <scope>IDENTIFICATION</scope>
    <source>
        <strain evidence="1">Emoy2</strain>
    </source>
</reference>
<name>M4BB27_HYAAE</name>
<dbReference type="EnsemblProtists" id="HpaT803488">
    <property type="protein sequence ID" value="HpaP803488"/>
    <property type="gene ID" value="HpaG803488"/>
</dbReference>
<dbReference type="EMBL" id="JH598083">
    <property type="status" value="NOT_ANNOTATED_CDS"/>
    <property type="molecule type" value="Genomic_DNA"/>
</dbReference>
<protein>
    <submittedName>
        <fullName evidence="1">Uncharacterized protein</fullName>
    </submittedName>
</protein>
<keyword evidence="2" id="KW-1185">Reference proteome</keyword>
<proteinExistence type="predicted"/>
<reference evidence="2" key="1">
    <citation type="journal article" date="2010" name="Science">
        <title>Signatures of adaptation to obligate biotrophy in the Hyaloperonospora arabidopsidis genome.</title>
        <authorList>
            <person name="Baxter L."/>
            <person name="Tripathy S."/>
            <person name="Ishaque N."/>
            <person name="Boot N."/>
            <person name="Cabral A."/>
            <person name="Kemen E."/>
            <person name="Thines M."/>
            <person name="Ah-Fong A."/>
            <person name="Anderson R."/>
            <person name="Badejoko W."/>
            <person name="Bittner-Eddy P."/>
            <person name="Boore J.L."/>
            <person name="Chibucos M.C."/>
            <person name="Coates M."/>
            <person name="Dehal P."/>
            <person name="Delehaunty K."/>
            <person name="Dong S."/>
            <person name="Downton P."/>
            <person name="Dumas B."/>
            <person name="Fabro G."/>
            <person name="Fronick C."/>
            <person name="Fuerstenberg S.I."/>
            <person name="Fulton L."/>
            <person name="Gaulin E."/>
            <person name="Govers F."/>
            <person name="Hughes L."/>
            <person name="Humphray S."/>
            <person name="Jiang R.H."/>
            <person name="Judelson H."/>
            <person name="Kamoun S."/>
            <person name="Kyung K."/>
            <person name="Meijer H."/>
            <person name="Minx P."/>
            <person name="Morris P."/>
            <person name="Nelson J."/>
            <person name="Phuntumart V."/>
            <person name="Qutob D."/>
            <person name="Rehmany A."/>
            <person name="Rougon-Cardoso A."/>
            <person name="Ryden P."/>
            <person name="Torto-Alalibo T."/>
            <person name="Studholme D."/>
            <person name="Wang Y."/>
            <person name="Win J."/>
            <person name="Wood J."/>
            <person name="Clifton S.W."/>
            <person name="Rogers J."/>
            <person name="Van den Ackerveken G."/>
            <person name="Jones J.D."/>
            <person name="McDowell J.M."/>
            <person name="Beynon J."/>
            <person name="Tyler B.M."/>
        </authorList>
    </citation>
    <scope>NUCLEOTIDE SEQUENCE [LARGE SCALE GENOMIC DNA]</scope>
    <source>
        <strain evidence="2">Emoy2</strain>
    </source>
</reference>
<accession>M4BB27</accession>
<dbReference type="AlphaFoldDB" id="M4BB27"/>
<dbReference type="InParanoid" id="M4BB27"/>
<organism evidence="1 2">
    <name type="scientific">Hyaloperonospora arabidopsidis (strain Emoy2)</name>
    <name type="common">Downy mildew agent</name>
    <name type="synonym">Peronospora arabidopsidis</name>
    <dbReference type="NCBI Taxonomy" id="559515"/>
    <lineage>
        <taxon>Eukaryota</taxon>
        <taxon>Sar</taxon>
        <taxon>Stramenopiles</taxon>
        <taxon>Oomycota</taxon>
        <taxon>Peronosporomycetes</taxon>
        <taxon>Peronosporales</taxon>
        <taxon>Peronosporaceae</taxon>
        <taxon>Hyaloperonospora</taxon>
    </lineage>
</organism>
<dbReference type="HOGENOM" id="CLU_2473741_0_0_1"/>